<feature type="transmembrane region" description="Helical" evidence="6">
    <location>
        <begin position="228"/>
        <end position="254"/>
    </location>
</feature>
<evidence type="ECO:0000256" key="2">
    <source>
        <dbReference type="ARBA" id="ARBA00022692"/>
    </source>
</evidence>
<dbReference type="GO" id="GO:0016020">
    <property type="term" value="C:membrane"/>
    <property type="evidence" value="ECO:0007669"/>
    <property type="project" value="UniProtKB-SubCell"/>
</dbReference>
<organism evidence="9 10">
    <name type="scientific">Blastopirellula sediminis</name>
    <dbReference type="NCBI Taxonomy" id="2894196"/>
    <lineage>
        <taxon>Bacteria</taxon>
        <taxon>Pseudomonadati</taxon>
        <taxon>Planctomycetota</taxon>
        <taxon>Planctomycetia</taxon>
        <taxon>Pirellulales</taxon>
        <taxon>Pirellulaceae</taxon>
        <taxon>Blastopirellula</taxon>
    </lineage>
</organism>
<dbReference type="PANTHER" id="PTHR42829">
    <property type="entry name" value="NADH-UBIQUINONE OXIDOREDUCTASE CHAIN 5"/>
    <property type="match status" value="1"/>
</dbReference>
<feature type="transmembrane region" description="Helical" evidence="6">
    <location>
        <begin position="128"/>
        <end position="146"/>
    </location>
</feature>
<sequence length="463" mass="51061">MTWDAFIFGLGIGCLAAPALLLVVLAAASFLSRRLTERATARLTAICVIFGMVCAMIILGTMLASGSRKVVIELGNWVAIPSEHYHFQLRFIFDRLSIPFVLLTYVLCGVVGKFASRYLHREIGFTRFFLFYSFFFFGMVVSSLAGTIETLFLGWEFVGLSSALLIAYFHQRTNPVQNGLHVWAIYRLSDAALVISMLTLHHATGGGDFDHIVGRQPWPLGNVELDQFNLLMISGLLLIAAAGKSALIPFCGWLPRAMEGPTPSSAIFYGALSAHLGAFLLLRFSPLIAASWIVSTVVILIGLATACLGAMSARVQADVKSAIAFSSLTQVGIILVEIGLGLPYVALIHIIGHACLRTLQFLRAPSVLHDYNALENAIGSRLSPTHLPESLTEASFGRQWTYRFSLERGFLDEILRSYIVAPFMGTFRWFDKQERRWTQFLSGESGEERAAAIHQDRSLEELT</sequence>
<keyword evidence="10" id="KW-1185">Reference proteome</keyword>
<evidence type="ECO:0000313" key="9">
    <source>
        <dbReference type="EMBL" id="MCC9628734.1"/>
    </source>
</evidence>
<evidence type="ECO:0000259" key="7">
    <source>
        <dbReference type="Pfam" id="PF00361"/>
    </source>
</evidence>
<dbReference type="GO" id="GO:0003954">
    <property type="term" value="F:NADH dehydrogenase activity"/>
    <property type="evidence" value="ECO:0007669"/>
    <property type="project" value="TreeGrafter"/>
</dbReference>
<dbReference type="InterPro" id="IPR003945">
    <property type="entry name" value="NU5C-like"/>
</dbReference>
<name>A0A9X1ML77_9BACT</name>
<evidence type="ECO:0000256" key="6">
    <source>
        <dbReference type="SAM" id="Phobius"/>
    </source>
</evidence>
<evidence type="ECO:0000313" key="10">
    <source>
        <dbReference type="Proteomes" id="UP001139103"/>
    </source>
</evidence>
<feature type="transmembrane region" description="Helical" evidence="6">
    <location>
        <begin position="182"/>
        <end position="200"/>
    </location>
</feature>
<dbReference type="GO" id="GO:0042773">
    <property type="term" value="P:ATP synthesis coupled electron transport"/>
    <property type="evidence" value="ECO:0007669"/>
    <property type="project" value="InterPro"/>
</dbReference>
<feature type="transmembrane region" description="Helical" evidence="6">
    <location>
        <begin position="290"/>
        <end position="311"/>
    </location>
</feature>
<feature type="domain" description="NADH:quinone oxidoreductase/Mrp antiporter transmembrane" evidence="7">
    <location>
        <begin position="150"/>
        <end position="374"/>
    </location>
</feature>
<dbReference type="Proteomes" id="UP001139103">
    <property type="component" value="Unassembled WGS sequence"/>
</dbReference>
<dbReference type="InterPro" id="IPR001750">
    <property type="entry name" value="ND/Mrp_TM"/>
</dbReference>
<keyword evidence="4 6" id="KW-0472">Membrane</keyword>
<dbReference type="PANTHER" id="PTHR42829:SF2">
    <property type="entry name" value="NADH-UBIQUINONE OXIDOREDUCTASE CHAIN 5"/>
    <property type="match status" value="1"/>
</dbReference>
<dbReference type="GO" id="GO:0008137">
    <property type="term" value="F:NADH dehydrogenase (ubiquinone) activity"/>
    <property type="evidence" value="ECO:0007669"/>
    <property type="project" value="InterPro"/>
</dbReference>
<dbReference type="AlphaFoldDB" id="A0A9X1ML77"/>
<evidence type="ECO:0000256" key="4">
    <source>
        <dbReference type="ARBA" id="ARBA00023136"/>
    </source>
</evidence>
<dbReference type="Pfam" id="PF00662">
    <property type="entry name" value="Proton_antipo_N"/>
    <property type="match status" value="1"/>
</dbReference>
<evidence type="ECO:0000256" key="5">
    <source>
        <dbReference type="RuleBase" id="RU000320"/>
    </source>
</evidence>
<dbReference type="GO" id="GO:0012505">
    <property type="term" value="C:endomembrane system"/>
    <property type="evidence" value="ECO:0007669"/>
    <property type="project" value="UniProtKB-SubCell"/>
</dbReference>
<gene>
    <name evidence="9" type="ORF">LOC68_10015</name>
</gene>
<feature type="transmembrane region" description="Helical" evidence="6">
    <location>
        <begin position="43"/>
        <end position="64"/>
    </location>
</feature>
<feature type="transmembrane region" description="Helical" evidence="6">
    <location>
        <begin position="266"/>
        <end position="284"/>
    </location>
</feature>
<protein>
    <submittedName>
        <fullName evidence="9">Oxidoreductase</fullName>
    </submittedName>
</protein>
<feature type="transmembrane region" description="Helical" evidence="6">
    <location>
        <begin position="96"/>
        <end position="116"/>
    </location>
</feature>
<dbReference type="PRINTS" id="PR01434">
    <property type="entry name" value="NADHDHGNASE5"/>
</dbReference>
<evidence type="ECO:0000259" key="8">
    <source>
        <dbReference type="Pfam" id="PF00662"/>
    </source>
</evidence>
<keyword evidence="2 5" id="KW-0812">Transmembrane</keyword>
<accession>A0A9X1ML77</accession>
<feature type="transmembrane region" description="Helical" evidence="6">
    <location>
        <begin position="152"/>
        <end position="170"/>
    </location>
</feature>
<dbReference type="Pfam" id="PF00361">
    <property type="entry name" value="Proton_antipo_M"/>
    <property type="match status" value="1"/>
</dbReference>
<feature type="transmembrane region" description="Helical" evidence="6">
    <location>
        <begin position="323"/>
        <end position="347"/>
    </location>
</feature>
<comment type="subcellular location">
    <subcellularLocation>
        <location evidence="1">Endomembrane system</location>
        <topology evidence="1">Multi-pass membrane protein</topology>
    </subcellularLocation>
    <subcellularLocation>
        <location evidence="5">Membrane</location>
        <topology evidence="5">Multi-pass membrane protein</topology>
    </subcellularLocation>
</comment>
<feature type="domain" description="NADH-Ubiquinone oxidoreductase (complex I) chain 5 N-terminal" evidence="8">
    <location>
        <begin position="80"/>
        <end position="129"/>
    </location>
</feature>
<evidence type="ECO:0000256" key="3">
    <source>
        <dbReference type="ARBA" id="ARBA00022989"/>
    </source>
</evidence>
<comment type="caution">
    <text evidence="9">The sequence shown here is derived from an EMBL/GenBank/DDBJ whole genome shotgun (WGS) entry which is preliminary data.</text>
</comment>
<proteinExistence type="predicted"/>
<keyword evidence="3 6" id="KW-1133">Transmembrane helix</keyword>
<evidence type="ECO:0000256" key="1">
    <source>
        <dbReference type="ARBA" id="ARBA00004127"/>
    </source>
</evidence>
<feature type="transmembrane region" description="Helical" evidence="6">
    <location>
        <begin position="6"/>
        <end position="31"/>
    </location>
</feature>
<dbReference type="InterPro" id="IPR001516">
    <property type="entry name" value="Proton_antipo_N"/>
</dbReference>
<dbReference type="GO" id="GO:0015990">
    <property type="term" value="P:electron transport coupled proton transport"/>
    <property type="evidence" value="ECO:0007669"/>
    <property type="project" value="TreeGrafter"/>
</dbReference>
<reference evidence="9" key="1">
    <citation type="submission" date="2021-11" db="EMBL/GenBank/DDBJ databases">
        <title>Genome sequence.</title>
        <authorList>
            <person name="Sun Q."/>
        </authorList>
    </citation>
    <scope>NUCLEOTIDE SEQUENCE</scope>
    <source>
        <strain evidence="9">JC732</strain>
    </source>
</reference>
<dbReference type="EMBL" id="JAJKFT010000004">
    <property type="protein sequence ID" value="MCC9628734.1"/>
    <property type="molecule type" value="Genomic_DNA"/>
</dbReference>